<reference evidence="4" key="1">
    <citation type="submission" date="2022-12" db="EMBL/GenBank/DDBJ databases">
        <title>Draft genome assemblies for two species of Escallonia (Escalloniales).</title>
        <authorList>
            <person name="Chanderbali A."/>
            <person name="Dervinis C."/>
            <person name="Anghel I."/>
            <person name="Soltis D."/>
            <person name="Soltis P."/>
            <person name="Zapata F."/>
        </authorList>
    </citation>
    <scope>NUCLEOTIDE SEQUENCE</scope>
    <source>
        <strain evidence="4">UCBG64.0493</strain>
        <tissue evidence="4">Leaf</tissue>
    </source>
</reference>
<name>A0AA88WHV9_9ASTE</name>
<dbReference type="InterPro" id="IPR004158">
    <property type="entry name" value="DUF247_pln"/>
</dbReference>
<gene>
    <name evidence="4" type="ORF">RJ639_041140</name>
</gene>
<evidence type="ECO:0000313" key="5">
    <source>
        <dbReference type="Proteomes" id="UP001188597"/>
    </source>
</evidence>
<feature type="compositionally biased region" description="Basic and acidic residues" evidence="2">
    <location>
        <begin position="748"/>
        <end position="758"/>
    </location>
</feature>
<feature type="region of interest" description="Disordered" evidence="2">
    <location>
        <begin position="443"/>
        <end position="479"/>
    </location>
</feature>
<protein>
    <recommendedName>
        <fullName evidence="3">Transposase (putative) gypsy type domain-containing protein</fullName>
    </recommendedName>
</protein>
<dbReference type="PANTHER" id="PTHR31099:SF28">
    <property type="entry name" value="F5J5.12"/>
    <property type="match status" value="1"/>
</dbReference>
<dbReference type="EMBL" id="JAVXUP010000496">
    <property type="protein sequence ID" value="KAK3026554.1"/>
    <property type="molecule type" value="Genomic_DNA"/>
</dbReference>
<sequence length="813" mass="92654">MQPELYEMEKYKLAAIKSSLTPQQILNFQEIVIDKMKELEPVIRACYHKYLDHDGDALAWIVAIDGLFLLDILRGYGHVMSSWNLTRDAVLCRDVMVLENQIPVILLKEIRKNLQLNSVHDADDLELFLMLRGEKTPYSFHNFSFLQVLVREGEVIWRLCSKENFKRVRRDEECVSEPNVQGVRIETTFDPLFLETGVPLVPFQESRGIPAREVLRESAQSPKPFDAHSLRSKLSSYDLKLLRERCEIPPAIKLRLPDENESANMTTIDEIGVYWDMFINGFRVPLHPFFIRVLKVYGLAPGQFSPHAWRFMSFFIYQCYKLGLNPRVRVFRWFFTICTITKQVGWYFLSRRPKAKANLFSHPPSSNHLWKERFLFVRLPKSQRSEVNNVWLPEWETRICNKLKEVDLTETDLEHIGKLKGAKPLESRYPLSNDQLRECGIIYSPEPQDLVDEEDEEEEGENDPENMSSRAQGDPPLFNAQGVLGDIIPDELASIHGVEEEDMQDLDFGALVSGFQPKMTETQTENFVLGLSSVDKSKETSKKRKVSSRAGSRATSSSVQPDNPHRPAWGVSINESVFKSSRTAWDWSSHAIIPMDRKTLSGYGVTETANGMVQLMSQAMAQVQIGAEKLIAADKVLDEEKKRVMIENNFRREAEKKIEDLSKKVERLELSNAGLTTRIGDLEAEKSAVGFQAVQLFKRSKVYLDQRLRDSKGALVHGYNEYKNDVFKDHPDLDMSIYEHKFARKVASEAERRSEEAKRKKAASSRALTSPSASRSFGASGSASMAVSGPQLPLAEGHSQGVEVPRDVADKDD</sequence>
<dbReference type="PANTHER" id="PTHR31099">
    <property type="entry name" value="OS06G0165300 PROTEIN"/>
    <property type="match status" value="1"/>
</dbReference>
<organism evidence="4 5">
    <name type="scientific">Escallonia herrerae</name>
    <dbReference type="NCBI Taxonomy" id="1293975"/>
    <lineage>
        <taxon>Eukaryota</taxon>
        <taxon>Viridiplantae</taxon>
        <taxon>Streptophyta</taxon>
        <taxon>Embryophyta</taxon>
        <taxon>Tracheophyta</taxon>
        <taxon>Spermatophyta</taxon>
        <taxon>Magnoliopsida</taxon>
        <taxon>eudicotyledons</taxon>
        <taxon>Gunneridae</taxon>
        <taxon>Pentapetalae</taxon>
        <taxon>asterids</taxon>
        <taxon>campanulids</taxon>
        <taxon>Escalloniales</taxon>
        <taxon>Escalloniaceae</taxon>
        <taxon>Escallonia</taxon>
    </lineage>
</organism>
<feature type="compositionally biased region" description="Acidic residues" evidence="2">
    <location>
        <begin position="449"/>
        <end position="464"/>
    </location>
</feature>
<feature type="coiled-coil region" evidence="1">
    <location>
        <begin position="651"/>
        <end position="685"/>
    </location>
</feature>
<dbReference type="AlphaFoldDB" id="A0AA88WHV9"/>
<comment type="caution">
    <text evidence="4">The sequence shown here is derived from an EMBL/GenBank/DDBJ whole genome shotgun (WGS) entry which is preliminary data.</text>
</comment>
<evidence type="ECO:0000313" key="4">
    <source>
        <dbReference type="EMBL" id="KAK3026554.1"/>
    </source>
</evidence>
<dbReference type="Proteomes" id="UP001188597">
    <property type="component" value="Unassembled WGS sequence"/>
</dbReference>
<feature type="compositionally biased region" description="Basic and acidic residues" evidence="2">
    <location>
        <begin position="804"/>
        <end position="813"/>
    </location>
</feature>
<feature type="compositionally biased region" description="Low complexity" evidence="2">
    <location>
        <begin position="548"/>
        <end position="558"/>
    </location>
</feature>
<feature type="region of interest" description="Disordered" evidence="2">
    <location>
        <begin position="748"/>
        <end position="813"/>
    </location>
</feature>
<accession>A0AA88WHV9</accession>
<evidence type="ECO:0000256" key="1">
    <source>
        <dbReference type="SAM" id="Coils"/>
    </source>
</evidence>
<feature type="domain" description="Transposase (putative) gypsy type" evidence="3">
    <location>
        <begin position="274"/>
        <end position="338"/>
    </location>
</feature>
<evidence type="ECO:0000259" key="3">
    <source>
        <dbReference type="Pfam" id="PF04195"/>
    </source>
</evidence>
<evidence type="ECO:0000256" key="2">
    <source>
        <dbReference type="SAM" id="MobiDB-lite"/>
    </source>
</evidence>
<dbReference type="InterPro" id="IPR007321">
    <property type="entry name" value="Transposase_28"/>
</dbReference>
<keyword evidence="5" id="KW-1185">Reference proteome</keyword>
<proteinExistence type="predicted"/>
<feature type="region of interest" description="Disordered" evidence="2">
    <location>
        <begin position="538"/>
        <end position="569"/>
    </location>
</feature>
<dbReference type="Pfam" id="PF04195">
    <property type="entry name" value="Transposase_28"/>
    <property type="match status" value="1"/>
</dbReference>
<dbReference type="Pfam" id="PF03140">
    <property type="entry name" value="DUF247"/>
    <property type="match status" value="1"/>
</dbReference>
<feature type="compositionally biased region" description="Low complexity" evidence="2">
    <location>
        <begin position="764"/>
        <end position="789"/>
    </location>
</feature>
<keyword evidence="1" id="KW-0175">Coiled coil</keyword>